<evidence type="ECO:0000256" key="1">
    <source>
        <dbReference type="SAM" id="Coils"/>
    </source>
</evidence>
<evidence type="ECO:0000259" key="2">
    <source>
        <dbReference type="Pfam" id="PF01755"/>
    </source>
</evidence>
<dbReference type="CDD" id="cd06532">
    <property type="entry name" value="Glyco_transf_25"/>
    <property type="match status" value="1"/>
</dbReference>
<proteinExistence type="predicted"/>
<feature type="coiled-coil region" evidence="1">
    <location>
        <begin position="13"/>
        <end position="40"/>
    </location>
</feature>
<dbReference type="RefSeq" id="WP_208830121.1">
    <property type="nucleotide sequence ID" value="NZ_CP072110.1"/>
</dbReference>
<evidence type="ECO:0000313" key="3">
    <source>
        <dbReference type="EMBL" id="QTH62708.1"/>
    </source>
</evidence>
<dbReference type="Pfam" id="PF01755">
    <property type="entry name" value="Glyco_transf_25"/>
    <property type="match status" value="1"/>
</dbReference>
<keyword evidence="1" id="KW-0175">Coiled coil</keyword>
<organism evidence="3 4">
    <name type="scientific">Psychrosphaera ytuae</name>
    <dbReference type="NCBI Taxonomy" id="2820710"/>
    <lineage>
        <taxon>Bacteria</taxon>
        <taxon>Pseudomonadati</taxon>
        <taxon>Pseudomonadota</taxon>
        <taxon>Gammaproteobacteria</taxon>
        <taxon>Alteromonadales</taxon>
        <taxon>Pseudoalteromonadaceae</taxon>
        <taxon>Psychrosphaera</taxon>
    </lineage>
</organism>
<evidence type="ECO:0000313" key="4">
    <source>
        <dbReference type="Proteomes" id="UP000682739"/>
    </source>
</evidence>
<dbReference type="KEGG" id="psym:J1N51_07915"/>
<sequence length="255" mass="29416">MENYGIPIYVINMASSTERLADVTAQMERLNLTFERIEAVVGAELSQDEINKVYDADANKKRHHRNLTPGEIGCYVSHRKAWQKIVEGDSEFALVLEDDIHINDNLTACFELVTKTMGWDFLKISDTEDVKVANKKRLNSEFDLVSYNKVPNRTMAYFLSKPAAIKMLEHKRFFRPVDVDVQCYADFGVSVCGLRPNCVEMSQELGLPEQSDIAKINKGSHSSRSSFFRNLKYRWAMYNRRKQVSYDLDNFQIHP</sequence>
<reference evidence="3" key="1">
    <citation type="submission" date="2021-03" db="EMBL/GenBank/DDBJ databases">
        <title>Description of Psychrosphaera ytuae sp. nov. isolated from deep sea sediment of South China Sea.</title>
        <authorList>
            <person name="Zhang J."/>
            <person name="Xu X.-D."/>
        </authorList>
    </citation>
    <scope>NUCLEOTIDE SEQUENCE</scope>
    <source>
        <strain evidence="3">MTZ26</strain>
    </source>
</reference>
<accession>A0A975D9H9</accession>
<dbReference type="AlphaFoldDB" id="A0A975D9H9"/>
<dbReference type="EMBL" id="CP072110">
    <property type="protein sequence ID" value="QTH62708.1"/>
    <property type="molecule type" value="Genomic_DNA"/>
</dbReference>
<dbReference type="Proteomes" id="UP000682739">
    <property type="component" value="Chromosome"/>
</dbReference>
<feature type="domain" description="Glycosyl transferase family 25" evidence="2">
    <location>
        <begin position="7"/>
        <end position="180"/>
    </location>
</feature>
<protein>
    <submittedName>
        <fullName evidence="3">Glycosyltransferase family 25 protein</fullName>
    </submittedName>
</protein>
<keyword evidence="4" id="KW-1185">Reference proteome</keyword>
<name>A0A975D9H9_9GAMM</name>
<dbReference type="InterPro" id="IPR002654">
    <property type="entry name" value="Glyco_trans_25"/>
</dbReference>
<gene>
    <name evidence="3" type="ORF">J1N51_07915</name>
</gene>